<accession>A0A9N9JSB6</accession>
<evidence type="ECO:0000313" key="1">
    <source>
        <dbReference type="EMBL" id="CAG8794882.1"/>
    </source>
</evidence>
<dbReference type="Proteomes" id="UP000789405">
    <property type="component" value="Unassembled WGS sequence"/>
</dbReference>
<feature type="non-terminal residue" evidence="1">
    <location>
        <position position="43"/>
    </location>
</feature>
<organism evidence="1 2">
    <name type="scientific">Dentiscutata erythropus</name>
    <dbReference type="NCBI Taxonomy" id="1348616"/>
    <lineage>
        <taxon>Eukaryota</taxon>
        <taxon>Fungi</taxon>
        <taxon>Fungi incertae sedis</taxon>
        <taxon>Mucoromycota</taxon>
        <taxon>Glomeromycotina</taxon>
        <taxon>Glomeromycetes</taxon>
        <taxon>Diversisporales</taxon>
        <taxon>Gigasporaceae</taxon>
        <taxon>Dentiscutata</taxon>
    </lineage>
</organism>
<dbReference type="EMBL" id="CAJVPY010029990">
    <property type="protein sequence ID" value="CAG8794882.1"/>
    <property type="molecule type" value="Genomic_DNA"/>
</dbReference>
<proteinExistence type="predicted"/>
<dbReference type="AlphaFoldDB" id="A0A9N9JSB6"/>
<reference evidence="1" key="1">
    <citation type="submission" date="2021-06" db="EMBL/GenBank/DDBJ databases">
        <authorList>
            <person name="Kallberg Y."/>
            <person name="Tangrot J."/>
            <person name="Rosling A."/>
        </authorList>
    </citation>
    <scope>NUCLEOTIDE SEQUENCE</scope>
    <source>
        <strain evidence="1">MA453B</strain>
    </source>
</reference>
<comment type="caution">
    <text evidence="1">The sequence shown here is derived from an EMBL/GenBank/DDBJ whole genome shotgun (WGS) entry which is preliminary data.</text>
</comment>
<gene>
    <name evidence="1" type="ORF">DERYTH_LOCUS22158</name>
</gene>
<sequence>MEDAEKLFEFGLECVEKENFDEAFEHFSKTADMGFIQGVFCVG</sequence>
<evidence type="ECO:0000313" key="2">
    <source>
        <dbReference type="Proteomes" id="UP000789405"/>
    </source>
</evidence>
<protein>
    <submittedName>
        <fullName evidence="1">23087_t:CDS:1</fullName>
    </submittedName>
</protein>
<keyword evidence="2" id="KW-1185">Reference proteome</keyword>
<name>A0A9N9JSB6_9GLOM</name>